<sequence length="552" mass="62806">MKLAYYISLFCLIFLSCSKSDVGTEPESIEEPEEPIEETPKNPLIQLNGTDIVDANGNTLYLKGVAFGNQIWSNSSTPGTTHHNELDFERVKNMGMNAVRFYMNYTFFEDDSNPYTYKQSGWNWLDQNIQWAKNHNVYLILNMHAPQGGYQSQGEGDALWDNVENQNRLVALWKAIAEKYKDEVQIAGFGPVNEPVPTQSINQWSSLAQKLINGIREVNENHLIFIEKAIYVEGNYDVDDNLNFPQVTGKNLVYEFHSYDPHTYTHQLFDWANLGEGGKYPDENILEITNGQWYTAIFGNDKLSSENSDWTYFEGIKYTIDDTQISYAVPALVGQNVDGTVYFDDIIIKEYDETGNFIRDIYEFNFDDDSGWNYWSENDSGEGGLSNNEGINSSSCLYISSATSDSNMSGTSFRFIPQQGYQYQISGWMKGENVDATANCRLRLDFYNAETILKRNKAYLEWSVKRYVDWANAKGAPLYLGEFGAGIHCFENNKGGLQFVEDMLDIIITNKIHFTYHAYHEDAFGLYFGGNTLPSTSNANGPLIDLFTNTLN</sequence>
<protein>
    <recommendedName>
        <fullName evidence="12">Exo-1,3-beta-glucanase D</fullName>
    </recommendedName>
</protein>
<dbReference type="InterPro" id="IPR001547">
    <property type="entry name" value="Glyco_hydro_5"/>
</dbReference>
<name>A0A1K2IPZ8_9FLAO</name>
<dbReference type="InterPro" id="IPR017853">
    <property type="entry name" value="GH"/>
</dbReference>
<evidence type="ECO:0000256" key="1">
    <source>
        <dbReference type="ARBA" id="ARBA00004401"/>
    </source>
</evidence>
<evidence type="ECO:0000256" key="9">
    <source>
        <dbReference type="ARBA" id="ARBA00023295"/>
    </source>
</evidence>
<dbReference type="GO" id="GO:0009251">
    <property type="term" value="P:glucan catabolic process"/>
    <property type="evidence" value="ECO:0007669"/>
    <property type="project" value="TreeGrafter"/>
</dbReference>
<gene>
    <name evidence="16" type="ORF">SAMN05428642_104141</name>
</gene>
<dbReference type="InterPro" id="IPR050386">
    <property type="entry name" value="Glycosyl_hydrolase_5"/>
</dbReference>
<keyword evidence="17" id="KW-1185">Reference proteome</keyword>
<feature type="compositionally biased region" description="Acidic residues" evidence="14">
    <location>
        <begin position="27"/>
        <end position="37"/>
    </location>
</feature>
<evidence type="ECO:0000256" key="2">
    <source>
        <dbReference type="ARBA" id="ARBA00022475"/>
    </source>
</evidence>
<dbReference type="Pfam" id="PF00150">
    <property type="entry name" value="Cellulase"/>
    <property type="match status" value="1"/>
</dbReference>
<dbReference type="STRING" id="369401.SAMN05428642_104141"/>
<evidence type="ECO:0000256" key="11">
    <source>
        <dbReference type="ARBA" id="ARBA00037126"/>
    </source>
</evidence>
<evidence type="ECO:0000256" key="13">
    <source>
        <dbReference type="RuleBase" id="RU361153"/>
    </source>
</evidence>
<evidence type="ECO:0000313" key="17">
    <source>
        <dbReference type="Proteomes" id="UP000182544"/>
    </source>
</evidence>
<dbReference type="PANTHER" id="PTHR31297">
    <property type="entry name" value="GLUCAN ENDO-1,6-BETA-GLUCOSIDASE B"/>
    <property type="match status" value="1"/>
</dbReference>
<comment type="similarity">
    <text evidence="13">Belongs to the glycosyl hydrolase 5 (cellulase A) family.</text>
</comment>
<evidence type="ECO:0000256" key="8">
    <source>
        <dbReference type="ARBA" id="ARBA00023180"/>
    </source>
</evidence>
<dbReference type="Gene3D" id="3.20.20.80">
    <property type="entry name" value="Glycosidases"/>
    <property type="match status" value="2"/>
</dbReference>
<dbReference type="GO" id="GO:0005886">
    <property type="term" value="C:plasma membrane"/>
    <property type="evidence" value="ECO:0007669"/>
    <property type="project" value="UniProtKB-SubCell"/>
</dbReference>
<dbReference type="GO" id="GO:0009986">
    <property type="term" value="C:cell surface"/>
    <property type="evidence" value="ECO:0007669"/>
    <property type="project" value="TreeGrafter"/>
</dbReference>
<evidence type="ECO:0000259" key="15">
    <source>
        <dbReference type="Pfam" id="PF00150"/>
    </source>
</evidence>
<keyword evidence="7" id="KW-0472">Membrane</keyword>
<dbReference type="SUPFAM" id="SSF51445">
    <property type="entry name" value="(Trans)glycosidases"/>
    <property type="match status" value="1"/>
</dbReference>
<dbReference type="GO" id="GO:0005576">
    <property type="term" value="C:extracellular region"/>
    <property type="evidence" value="ECO:0007669"/>
    <property type="project" value="TreeGrafter"/>
</dbReference>
<accession>A0A1K2IPZ8</accession>
<dbReference type="Proteomes" id="UP000182544">
    <property type="component" value="Unassembled WGS sequence"/>
</dbReference>
<comment type="subcellular location">
    <subcellularLocation>
        <location evidence="1">Cell membrane</location>
        <topology evidence="1">Single-pass type II membrane protein</topology>
    </subcellularLocation>
</comment>
<comment type="function">
    <text evidence="11">Glucosidase involved in the degradation of cellulosic biomass. Active on lichenan.</text>
</comment>
<keyword evidence="2" id="KW-1003">Cell membrane</keyword>
<evidence type="ECO:0000256" key="7">
    <source>
        <dbReference type="ARBA" id="ARBA00023136"/>
    </source>
</evidence>
<keyword evidence="9 13" id="KW-0326">Glycosidase</keyword>
<proteinExistence type="inferred from homology"/>
<evidence type="ECO:0000256" key="14">
    <source>
        <dbReference type="SAM" id="MobiDB-lite"/>
    </source>
</evidence>
<organism evidence="16 17">
    <name type="scientific">Flaviramulus basaltis</name>
    <dbReference type="NCBI Taxonomy" id="369401"/>
    <lineage>
        <taxon>Bacteria</taxon>
        <taxon>Pseudomonadati</taxon>
        <taxon>Bacteroidota</taxon>
        <taxon>Flavobacteriia</taxon>
        <taxon>Flavobacteriales</taxon>
        <taxon>Flavobacteriaceae</taxon>
        <taxon>Flaviramulus</taxon>
    </lineage>
</organism>
<keyword evidence="8" id="KW-0325">Glycoprotein</keyword>
<dbReference type="AlphaFoldDB" id="A0A1K2IPZ8"/>
<evidence type="ECO:0000256" key="6">
    <source>
        <dbReference type="ARBA" id="ARBA00022989"/>
    </source>
</evidence>
<keyword evidence="5" id="KW-0735">Signal-anchor</keyword>
<evidence type="ECO:0000256" key="4">
    <source>
        <dbReference type="ARBA" id="ARBA00022801"/>
    </source>
</evidence>
<dbReference type="EMBL" id="FPKV01000004">
    <property type="protein sequence ID" value="SFZ94382.1"/>
    <property type="molecule type" value="Genomic_DNA"/>
</dbReference>
<evidence type="ECO:0000313" key="16">
    <source>
        <dbReference type="EMBL" id="SFZ94382.1"/>
    </source>
</evidence>
<keyword evidence="4 13" id="KW-0378">Hydrolase</keyword>
<evidence type="ECO:0000256" key="5">
    <source>
        <dbReference type="ARBA" id="ARBA00022968"/>
    </source>
</evidence>
<keyword evidence="6" id="KW-1133">Transmembrane helix</keyword>
<feature type="domain" description="Glycoside hydrolase family 5" evidence="15">
    <location>
        <begin position="53"/>
        <end position="273"/>
    </location>
</feature>
<dbReference type="PROSITE" id="PS51257">
    <property type="entry name" value="PROKAR_LIPOPROTEIN"/>
    <property type="match status" value="1"/>
</dbReference>
<dbReference type="RefSeq" id="WP_171946646.1">
    <property type="nucleotide sequence ID" value="NZ_FPKV01000004.1"/>
</dbReference>
<dbReference type="GO" id="GO:0008422">
    <property type="term" value="F:beta-glucosidase activity"/>
    <property type="evidence" value="ECO:0007669"/>
    <property type="project" value="TreeGrafter"/>
</dbReference>
<keyword evidence="10" id="KW-0961">Cell wall biogenesis/degradation</keyword>
<dbReference type="PANTHER" id="PTHR31297:SF34">
    <property type="entry name" value="GLUCAN 1,3-BETA-GLUCOSIDASE 2"/>
    <property type="match status" value="1"/>
</dbReference>
<keyword evidence="3" id="KW-0812">Transmembrane</keyword>
<dbReference type="GO" id="GO:0071555">
    <property type="term" value="P:cell wall organization"/>
    <property type="evidence" value="ECO:0007669"/>
    <property type="project" value="UniProtKB-KW"/>
</dbReference>
<evidence type="ECO:0000256" key="12">
    <source>
        <dbReference type="ARBA" id="ARBA00041260"/>
    </source>
</evidence>
<reference evidence="16 17" key="1">
    <citation type="submission" date="2016-10" db="EMBL/GenBank/DDBJ databases">
        <authorList>
            <person name="de Groot N.N."/>
        </authorList>
    </citation>
    <scope>NUCLEOTIDE SEQUENCE [LARGE SCALE GENOMIC DNA]</scope>
    <source>
        <strain evidence="16 17">DSM 18180</strain>
    </source>
</reference>
<evidence type="ECO:0000256" key="3">
    <source>
        <dbReference type="ARBA" id="ARBA00022692"/>
    </source>
</evidence>
<feature type="region of interest" description="Disordered" evidence="14">
    <location>
        <begin position="24"/>
        <end position="43"/>
    </location>
</feature>
<evidence type="ECO:0000256" key="10">
    <source>
        <dbReference type="ARBA" id="ARBA00023316"/>
    </source>
</evidence>